<evidence type="ECO:0000313" key="9">
    <source>
        <dbReference type="Proteomes" id="UP000198538"/>
    </source>
</evidence>
<protein>
    <submittedName>
        <fullName evidence="8">Flagellar protein FliO/FliZ</fullName>
    </submittedName>
</protein>
<evidence type="ECO:0000256" key="5">
    <source>
        <dbReference type="ARBA" id="ARBA00023136"/>
    </source>
</evidence>
<dbReference type="GO" id="GO:0016020">
    <property type="term" value="C:membrane"/>
    <property type="evidence" value="ECO:0007669"/>
    <property type="project" value="InterPro"/>
</dbReference>
<evidence type="ECO:0000313" key="8">
    <source>
        <dbReference type="EMBL" id="SCZ04401.1"/>
    </source>
</evidence>
<keyword evidence="8" id="KW-0282">Flagellum</keyword>
<keyword evidence="4 7" id="KW-1133">Transmembrane helix</keyword>
<proteinExistence type="predicted"/>
<evidence type="ECO:0000256" key="6">
    <source>
        <dbReference type="SAM" id="MobiDB-lite"/>
    </source>
</evidence>
<accession>A0A1G5KW77</accession>
<dbReference type="Pfam" id="PF04347">
    <property type="entry name" value="FliO"/>
    <property type="match status" value="1"/>
</dbReference>
<feature type="transmembrane region" description="Helical" evidence="7">
    <location>
        <begin position="18"/>
        <end position="40"/>
    </location>
</feature>
<evidence type="ECO:0000256" key="1">
    <source>
        <dbReference type="ARBA" id="ARBA00004236"/>
    </source>
</evidence>
<keyword evidence="8" id="KW-0966">Cell projection</keyword>
<sequence>MLMAQGGTPEPAGAGINYYLQLVWVIVVLAVILVLIVYLIRFLNKRNQQWFRSGTIRILGGVGLGQNKSLQILEIGGNVYLIGVGENIQLLDKVSDLEEAQRIVDSFERDAVSQQGNLPPIIAKLAKRLRKEEPPREMEIEDTASFHEMFESKLRQMPNRKEKMEKLLDQDNTTDRSRDS</sequence>
<feature type="region of interest" description="Disordered" evidence="6">
    <location>
        <begin position="155"/>
        <end position="180"/>
    </location>
</feature>
<dbReference type="EMBL" id="FMVM01000017">
    <property type="protein sequence ID" value="SCZ04401.1"/>
    <property type="molecule type" value="Genomic_DNA"/>
</dbReference>
<evidence type="ECO:0000256" key="7">
    <source>
        <dbReference type="SAM" id="Phobius"/>
    </source>
</evidence>
<keyword evidence="9" id="KW-1185">Reference proteome</keyword>
<keyword evidence="8" id="KW-0969">Cilium</keyword>
<dbReference type="Proteomes" id="UP000198538">
    <property type="component" value="Unassembled WGS sequence"/>
</dbReference>
<dbReference type="STRING" id="582692.SAMN05720606_11771"/>
<comment type="subcellular location">
    <subcellularLocation>
        <location evidence="1">Cell membrane</location>
    </subcellularLocation>
</comment>
<keyword evidence="3 7" id="KW-0812">Transmembrane</keyword>
<dbReference type="InterPro" id="IPR022781">
    <property type="entry name" value="Flagellar_biosynth_FliO"/>
</dbReference>
<evidence type="ECO:0000256" key="4">
    <source>
        <dbReference type="ARBA" id="ARBA00022989"/>
    </source>
</evidence>
<dbReference type="GO" id="GO:0044781">
    <property type="term" value="P:bacterial-type flagellum organization"/>
    <property type="evidence" value="ECO:0007669"/>
    <property type="project" value="InterPro"/>
</dbReference>
<reference evidence="9" key="1">
    <citation type="submission" date="2016-10" db="EMBL/GenBank/DDBJ databases">
        <authorList>
            <person name="Varghese N."/>
            <person name="Submissions S."/>
        </authorList>
    </citation>
    <scope>NUCLEOTIDE SEQUENCE [LARGE SCALE GENOMIC DNA]</scope>
    <source>
        <strain evidence="9">BL9</strain>
    </source>
</reference>
<organism evidence="8 9">
    <name type="scientific">Paenibacillus polysaccharolyticus</name>
    <dbReference type="NCBI Taxonomy" id="582692"/>
    <lineage>
        <taxon>Bacteria</taxon>
        <taxon>Bacillati</taxon>
        <taxon>Bacillota</taxon>
        <taxon>Bacilli</taxon>
        <taxon>Bacillales</taxon>
        <taxon>Paenibacillaceae</taxon>
        <taxon>Paenibacillus</taxon>
    </lineage>
</organism>
<keyword evidence="5 7" id="KW-0472">Membrane</keyword>
<dbReference type="AlphaFoldDB" id="A0A1G5KW77"/>
<keyword evidence="2" id="KW-1003">Cell membrane</keyword>
<gene>
    <name evidence="8" type="ORF">SAMN05720606_11771</name>
</gene>
<name>A0A1G5KW77_9BACL</name>
<evidence type="ECO:0000256" key="3">
    <source>
        <dbReference type="ARBA" id="ARBA00022692"/>
    </source>
</evidence>
<evidence type="ECO:0000256" key="2">
    <source>
        <dbReference type="ARBA" id="ARBA00022475"/>
    </source>
</evidence>